<organism evidence="1">
    <name type="scientific">Triticum urartu</name>
    <name type="common">Red wild einkorn</name>
    <name type="synonym">Crithodium urartu</name>
    <dbReference type="NCBI Taxonomy" id="4572"/>
    <lineage>
        <taxon>Eukaryota</taxon>
        <taxon>Viridiplantae</taxon>
        <taxon>Streptophyta</taxon>
        <taxon>Embryophyta</taxon>
        <taxon>Tracheophyta</taxon>
        <taxon>Spermatophyta</taxon>
        <taxon>Magnoliopsida</taxon>
        <taxon>Liliopsida</taxon>
        <taxon>Poales</taxon>
        <taxon>Poaceae</taxon>
        <taxon>BOP clade</taxon>
        <taxon>Pooideae</taxon>
        <taxon>Triticodae</taxon>
        <taxon>Triticeae</taxon>
        <taxon>Triticinae</taxon>
        <taxon>Triticum</taxon>
    </lineage>
</organism>
<reference evidence="1" key="1">
    <citation type="journal article" date="2013" name="Nature">
        <title>Draft genome of the wheat A-genome progenitor Triticum urartu.</title>
        <authorList>
            <person name="Ling H.Q."/>
            <person name="Zhao S."/>
            <person name="Liu D."/>
            <person name="Wang J."/>
            <person name="Sun H."/>
            <person name="Zhang C."/>
            <person name="Fan H."/>
            <person name="Li D."/>
            <person name="Dong L."/>
            <person name="Tao Y."/>
            <person name="Gao C."/>
            <person name="Wu H."/>
            <person name="Li Y."/>
            <person name="Cui Y."/>
            <person name="Guo X."/>
            <person name="Zheng S."/>
            <person name="Wang B."/>
            <person name="Yu K."/>
            <person name="Liang Q."/>
            <person name="Yang W."/>
            <person name="Lou X."/>
            <person name="Chen J."/>
            <person name="Feng M."/>
            <person name="Jian J."/>
            <person name="Zhang X."/>
            <person name="Luo G."/>
            <person name="Jiang Y."/>
            <person name="Liu J."/>
            <person name="Wang Z."/>
            <person name="Sha Y."/>
            <person name="Zhang B."/>
            <person name="Wu H."/>
            <person name="Tang D."/>
            <person name="Shen Q."/>
            <person name="Xue P."/>
            <person name="Zou S."/>
            <person name="Wang X."/>
            <person name="Liu X."/>
            <person name="Wang F."/>
            <person name="Yang Y."/>
            <person name="An X."/>
            <person name="Dong Z."/>
            <person name="Zhang K."/>
            <person name="Zhang X."/>
            <person name="Luo M.C."/>
            <person name="Dvorak J."/>
            <person name="Tong Y."/>
            <person name="Wang J."/>
            <person name="Yang H."/>
            <person name="Li Z."/>
            <person name="Wang D."/>
            <person name="Zhang A."/>
            <person name="Wang J."/>
        </authorList>
    </citation>
    <scope>NUCLEOTIDE SEQUENCE</scope>
</reference>
<accession>M8AMF6</accession>
<evidence type="ECO:0000313" key="1">
    <source>
        <dbReference type="EMBL" id="EMS62054.1"/>
    </source>
</evidence>
<name>M8AMF6_TRIUA</name>
<sequence>MELHMFMELSCREEGRGQDKWWDWKRRSRHTSTYIQNLKLLRVEGIGGEIGTYTEKRNERRFC</sequence>
<gene>
    <name evidence="1" type="ORF">TRIUR3_22062</name>
</gene>
<dbReference type="AlphaFoldDB" id="M8AMF6"/>
<protein>
    <submittedName>
        <fullName evidence="1">Uncharacterized protein</fullName>
    </submittedName>
</protein>
<proteinExistence type="predicted"/>
<dbReference type="EMBL" id="KD087241">
    <property type="protein sequence ID" value="EMS62054.1"/>
    <property type="molecule type" value="Genomic_DNA"/>
</dbReference>